<gene>
    <name evidence="1" type="ORF">CEXT_474581</name>
</gene>
<dbReference type="EMBL" id="BPLR01007707">
    <property type="protein sequence ID" value="GIY19032.1"/>
    <property type="molecule type" value="Genomic_DNA"/>
</dbReference>
<evidence type="ECO:0000313" key="1">
    <source>
        <dbReference type="EMBL" id="GIY19032.1"/>
    </source>
</evidence>
<proteinExistence type="predicted"/>
<accession>A0AAV4RFZ4</accession>
<name>A0AAV4RFZ4_CAEEX</name>
<sequence>MAFELLAGSWQEEYDNIEQAAKCIRYRTFSSRRKLGSEMFALLRRYVRSAETRRLNSLREIIYSPLLLLLYPIGTQQQSTAIPLEQYSHFSEIYVLKFKKLPHGRGDFSGEVSGGNGLQIVSSGKLFLIAN</sequence>
<organism evidence="1 2">
    <name type="scientific">Caerostris extrusa</name>
    <name type="common">Bark spider</name>
    <name type="synonym">Caerostris bankana</name>
    <dbReference type="NCBI Taxonomy" id="172846"/>
    <lineage>
        <taxon>Eukaryota</taxon>
        <taxon>Metazoa</taxon>
        <taxon>Ecdysozoa</taxon>
        <taxon>Arthropoda</taxon>
        <taxon>Chelicerata</taxon>
        <taxon>Arachnida</taxon>
        <taxon>Araneae</taxon>
        <taxon>Araneomorphae</taxon>
        <taxon>Entelegynae</taxon>
        <taxon>Araneoidea</taxon>
        <taxon>Araneidae</taxon>
        <taxon>Caerostris</taxon>
    </lineage>
</organism>
<evidence type="ECO:0000313" key="2">
    <source>
        <dbReference type="Proteomes" id="UP001054945"/>
    </source>
</evidence>
<keyword evidence="2" id="KW-1185">Reference proteome</keyword>
<dbReference type="AlphaFoldDB" id="A0AAV4RFZ4"/>
<protein>
    <submittedName>
        <fullName evidence="1">Uncharacterized protein</fullName>
    </submittedName>
</protein>
<comment type="caution">
    <text evidence="1">The sequence shown here is derived from an EMBL/GenBank/DDBJ whole genome shotgun (WGS) entry which is preliminary data.</text>
</comment>
<dbReference type="Proteomes" id="UP001054945">
    <property type="component" value="Unassembled WGS sequence"/>
</dbReference>
<reference evidence="1 2" key="1">
    <citation type="submission" date="2021-06" db="EMBL/GenBank/DDBJ databases">
        <title>Caerostris extrusa draft genome.</title>
        <authorList>
            <person name="Kono N."/>
            <person name="Arakawa K."/>
        </authorList>
    </citation>
    <scope>NUCLEOTIDE SEQUENCE [LARGE SCALE GENOMIC DNA]</scope>
</reference>